<gene>
    <name evidence="5" type="ORF">DGYR_LOCUS8854</name>
</gene>
<keyword evidence="6" id="KW-1185">Reference proteome</keyword>
<reference evidence="5 6" key="1">
    <citation type="submission" date="2020-08" db="EMBL/GenBank/DDBJ databases">
        <authorList>
            <person name="Hejnol A."/>
        </authorList>
    </citation>
    <scope>NUCLEOTIDE SEQUENCE [LARGE SCALE GENOMIC DNA]</scope>
</reference>
<evidence type="ECO:0000256" key="2">
    <source>
        <dbReference type="ARBA" id="ARBA00022833"/>
    </source>
</evidence>
<dbReference type="PROSITE" id="PS50089">
    <property type="entry name" value="ZF_RING_2"/>
    <property type="match status" value="1"/>
</dbReference>
<accession>A0A7I8W224</accession>
<keyword evidence="2" id="KW-0862">Zinc</keyword>
<evidence type="ECO:0000256" key="3">
    <source>
        <dbReference type="PROSITE-ProRule" id="PRU00175"/>
    </source>
</evidence>
<evidence type="ECO:0000259" key="4">
    <source>
        <dbReference type="PROSITE" id="PS50089"/>
    </source>
</evidence>
<dbReference type="EMBL" id="CAJFCJ010000013">
    <property type="protein sequence ID" value="CAD5120823.1"/>
    <property type="molecule type" value="Genomic_DNA"/>
</dbReference>
<dbReference type="Proteomes" id="UP000549394">
    <property type="component" value="Unassembled WGS sequence"/>
</dbReference>
<sequence length="459" mass="53678">MPSPIICCVCDDMLFYENSYTLACSPVHRLCRKCLCSINVCLPPRTNKNFRCPVCRELIRWPSKGLDAFKKVPELNSLNYLRQQLLLQYNNLIEEKILKIEYLMTRPVDPDMEYHNRELRKQIDNGYFAKINQLKGVAEEVELWDGYPFQDSIEAMRRRLKIVISQNLLGIMMWKRSLYMYRLEVLEGLHDGPVQPQNKFFFQFRDQIKGLYPMARKFFVLTCSSTSVGSVYQLPYESHIEPDMIIAKDGLLNMGIAKRNDKIMVISTDKKECYPRIRTDTVSTASGNVVDSVAFQIKIKEPLRIVCHEMSFSLVSGDNIYRKQKAKKPEMRTRELNGKFVKAIDNDYFYLGPDHTLLVTDRDFKRLRKRQVTIYSTDRSKFSFLRDILLKLGDGFHFLSTGKYMYIVHPRTYESKAYETVKVFGIHGFIECSATKEVVTFFIVTPQCREKVLLLQYSL</sequence>
<evidence type="ECO:0000313" key="5">
    <source>
        <dbReference type="EMBL" id="CAD5120823.1"/>
    </source>
</evidence>
<feature type="domain" description="RING-type" evidence="4">
    <location>
        <begin position="7"/>
        <end position="56"/>
    </location>
</feature>
<keyword evidence="1 3" id="KW-0863">Zinc-finger</keyword>
<comment type="caution">
    <text evidence="5">The sequence shown here is derived from an EMBL/GenBank/DDBJ whole genome shotgun (WGS) entry which is preliminary data.</text>
</comment>
<name>A0A7I8W224_9ANNE</name>
<protein>
    <recommendedName>
        <fullName evidence="4">RING-type domain-containing protein</fullName>
    </recommendedName>
</protein>
<organism evidence="5 6">
    <name type="scientific">Dimorphilus gyrociliatus</name>
    <dbReference type="NCBI Taxonomy" id="2664684"/>
    <lineage>
        <taxon>Eukaryota</taxon>
        <taxon>Metazoa</taxon>
        <taxon>Spiralia</taxon>
        <taxon>Lophotrochozoa</taxon>
        <taxon>Annelida</taxon>
        <taxon>Polychaeta</taxon>
        <taxon>Polychaeta incertae sedis</taxon>
        <taxon>Dinophilidae</taxon>
        <taxon>Dimorphilus</taxon>
    </lineage>
</organism>
<evidence type="ECO:0000313" key="6">
    <source>
        <dbReference type="Proteomes" id="UP000549394"/>
    </source>
</evidence>
<dbReference type="AlphaFoldDB" id="A0A7I8W224"/>
<dbReference type="GO" id="GO:0008270">
    <property type="term" value="F:zinc ion binding"/>
    <property type="evidence" value="ECO:0007669"/>
    <property type="project" value="UniProtKB-KW"/>
</dbReference>
<keyword evidence="1 3" id="KW-0479">Metal-binding</keyword>
<evidence type="ECO:0000256" key="1">
    <source>
        <dbReference type="ARBA" id="ARBA00022771"/>
    </source>
</evidence>
<proteinExistence type="predicted"/>
<dbReference type="InterPro" id="IPR001841">
    <property type="entry name" value="Znf_RING"/>
</dbReference>